<gene>
    <name evidence="1" type="ORF">HPB50_018126</name>
</gene>
<evidence type="ECO:0000313" key="2">
    <source>
        <dbReference type="Proteomes" id="UP000821845"/>
    </source>
</evidence>
<comment type="caution">
    <text evidence="1">The sequence shown here is derived from an EMBL/GenBank/DDBJ whole genome shotgun (WGS) entry which is preliminary data.</text>
</comment>
<name>A0ACB7T580_HYAAI</name>
<keyword evidence="2" id="KW-1185">Reference proteome</keyword>
<accession>A0ACB7T580</accession>
<protein>
    <submittedName>
        <fullName evidence="1">Uncharacterized protein</fullName>
    </submittedName>
</protein>
<evidence type="ECO:0000313" key="1">
    <source>
        <dbReference type="EMBL" id="KAH6941442.1"/>
    </source>
</evidence>
<dbReference type="EMBL" id="CM023491">
    <property type="protein sequence ID" value="KAH6941442.1"/>
    <property type="molecule type" value="Genomic_DNA"/>
</dbReference>
<sequence>MLPATAGPPHDRAGPANFVVGEVTLPYSRPSSRGAQSLAPGELEQHRYHPPPEAFEQQDPLFPSTPEPAPPQEQPASPPEKGAGNDDPFPLLQLQQQQGLLEQGALPEPPRDYTETSHSSWSSSMWDLNGGDERRYSVPPSTLSEPATARTYKTTEDLHAWSIYRQNLNSDFTDSALGTSEKSQPPFGNFQLRESTVHTILNHPKYGPKERSSELGVNVNTYLRFGLPRVLPPHPSSCLGISERPSGVVTTQPAQGRENSSGYDSSDDDHNQLNGRLANPKRARSDPDFRSHDLVSTEPSGVASAIAAYERHRKHNHRLKANSEADLIAGEDDRRWDVIPRPSTASTTAAAAPPGSTHKLNDSIQTVKVLPVDCCLSQGPPSRADSRMAGDRRSVAGSHVSMGSRATSQKQGLIRSSLFPRDSLYSSLPGGETDVSLVKHPHLQMSFAQKRDHYTTYVVFGTVCVCSNIRSIRST</sequence>
<dbReference type="Proteomes" id="UP000821845">
    <property type="component" value="Chromosome 11"/>
</dbReference>
<reference evidence="1" key="1">
    <citation type="submission" date="2020-05" db="EMBL/GenBank/DDBJ databases">
        <title>Large-scale comparative analyses of tick genomes elucidate their genetic diversity and vector capacities.</title>
        <authorList>
            <person name="Jia N."/>
            <person name="Wang J."/>
            <person name="Shi W."/>
            <person name="Du L."/>
            <person name="Sun Y."/>
            <person name="Zhan W."/>
            <person name="Jiang J."/>
            <person name="Wang Q."/>
            <person name="Zhang B."/>
            <person name="Ji P."/>
            <person name="Sakyi L.B."/>
            <person name="Cui X."/>
            <person name="Yuan T."/>
            <person name="Jiang B."/>
            <person name="Yang W."/>
            <person name="Lam T.T.-Y."/>
            <person name="Chang Q."/>
            <person name="Ding S."/>
            <person name="Wang X."/>
            <person name="Zhu J."/>
            <person name="Ruan X."/>
            <person name="Zhao L."/>
            <person name="Wei J."/>
            <person name="Que T."/>
            <person name="Du C."/>
            <person name="Cheng J."/>
            <person name="Dai P."/>
            <person name="Han X."/>
            <person name="Huang E."/>
            <person name="Gao Y."/>
            <person name="Liu J."/>
            <person name="Shao H."/>
            <person name="Ye R."/>
            <person name="Li L."/>
            <person name="Wei W."/>
            <person name="Wang X."/>
            <person name="Wang C."/>
            <person name="Yang T."/>
            <person name="Huo Q."/>
            <person name="Li W."/>
            <person name="Guo W."/>
            <person name="Chen H."/>
            <person name="Zhou L."/>
            <person name="Ni X."/>
            <person name="Tian J."/>
            <person name="Zhou Y."/>
            <person name="Sheng Y."/>
            <person name="Liu T."/>
            <person name="Pan Y."/>
            <person name="Xia L."/>
            <person name="Li J."/>
            <person name="Zhao F."/>
            <person name="Cao W."/>
        </authorList>
    </citation>
    <scope>NUCLEOTIDE SEQUENCE</scope>
    <source>
        <strain evidence="1">Hyas-2018</strain>
    </source>
</reference>
<proteinExistence type="predicted"/>
<organism evidence="1 2">
    <name type="scientific">Hyalomma asiaticum</name>
    <name type="common">Tick</name>
    <dbReference type="NCBI Taxonomy" id="266040"/>
    <lineage>
        <taxon>Eukaryota</taxon>
        <taxon>Metazoa</taxon>
        <taxon>Ecdysozoa</taxon>
        <taxon>Arthropoda</taxon>
        <taxon>Chelicerata</taxon>
        <taxon>Arachnida</taxon>
        <taxon>Acari</taxon>
        <taxon>Parasitiformes</taxon>
        <taxon>Ixodida</taxon>
        <taxon>Ixodoidea</taxon>
        <taxon>Ixodidae</taxon>
        <taxon>Hyalomminae</taxon>
        <taxon>Hyalomma</taxon>
    </lineage>
</organism>